<reference evidence="13 14" key="1">
    <citation type="submission" date="2016-02" db="EMBL/GenBank/DDBJ databases">
        <authorList>
            <consortium name="Pathogen Informatics"/>
        </authorList>
    </citation>
    <scope>NUCLEOTIDE SEQUENCE [LARGE SCALE GENOMIC DNA]</scope>
    <source>
        <strain evidence="7 15">LSS59</strain>
        <strain evidence="8 13">LSS95</strain>
        <strain evidence="9 14">SS1062</strain>
    </source>
</reference>
<feature type="transmembrane region" description="Helical" evidence="6">
    <location>
        <begin position="12"/>
        <end position="32"/>
    </location>
</feature>
<dbReference type="InterPro" id="IPR051679">
    <property type="entry name" value="DASS-Related_Transporters"/>
</dbReference>
<feature type="transmembrane region" description="Helical" evidence="6">
    <location>
        <begin position="392"/>
        <end position="412"/>
    </location>
</feature>
<dbReference type="PANTHER" id="PTHR43652:SF6">
    <property type="entry name" value="ARGININE REPRESSOR"/>
    <property type="match status" value="1"/>
</dbReference>
<feature type="transmembrane region" description="Helical" evidence="6">
    <location>
        <begin position="317"/>
        <end position="337"/>
    </location>
</feature>
<feature type="transmembrane region" description="Helical" evidence="6">
    <location>
        <begin position="176"/>
        <end position="194"/>
    </location>
</feature>
<reference evidence="12 17" key="3">
    <citation type="submission" date="2019-06" db="EMBL/GenBank/DDBJ databases">
        <title>Comprehensive assessment of Oxford Nanopore MinION sequencing for bacterial characterization and routine diagnosis.</title>
        <authorList>
            <person name="Tan S."/>
            <person name="Dvorak C.M.T."/>
            <person name="Gebhart C."/>
            <person name="Estrada A."/>
            <person name="Marthaler D.G."/>
            <person name="Murtaugh M.P."/>
        </authorList>
    </citation>
    <scope>NUCLEOTIDE SEQUENCE [LARGE SCALE GENOMIC DNA]</scope>
    <source>
        <strain evidence="12 17">2017UMN1435.21</strain>
    </source>
</reference>
<dbReference type="Pfam" id="PF03606">
    <property type="entry name" value="DcuC"/>
    <property type="match status" value="1"/>
</dbReference>
<evidence type="ECO:0000256" key="2">
    <source>
        <dbReference type="ARBA" id="ARBA00022475"/>
    </source>
</evidence>
<feature type="transmembrane region" description="Helical" evidence="6">
    <location>
        <begin position="120"/>
        <end position="138"/>
    </location>
</feature>
<feature type="transmembrane region" description="Helical" evidence="6">
    <location>
        <begin position="79"/>
        <end position="99"/>
    </location>
</feature>
<keyword evidence="4 6" id="KW-1133">Transmembrane helix</keyword>
<name>A0A0Z8PUV4_STRSU</name>
<dbReference type="PANTHER" id="PTHR43652">
    <property type="entry name" value="BASIC AMINO ACID ANTIPORTER YFCC-RELATED"/>
    <property type="match status" value="1"/>
</dbReference>
<evidence type="ECO:0000256" key="1">
    <source>
        <dbReference type="ARBA" id="ARBA00004651"/>
    </source>
</evidence>
<gene>
    <name evidence="11" type="ORF">E8L09_01420</name>
    <name evidence="7" type="ORF">ERS132421_00806</name>
    <name evidence="8" type="ORF">ERS132457_01681</name>
    <name evidence="9" type="ORF">ERS132551_01290</name>
    <name evidence="12" type="ORF">FH692_06000</name>
    <name evidence="10" type="ORF">HO898_08305</name>
</gene>
<evidence type="ECO:0000313" key="10">
    <source>
        <dbReference type="EMBL" id="NQP83709.1"/>
    </source>
</evidence>
<organism evidence="11 16">
    <name type="scientific">Streptococcus suis</name>
    <dbReference type="NCBI Taxonomy" id="1307"/>
    <lineage>
        <taxon>Bacteria</taxon>
        <taxon>Bacillati</taxon>
        <taxon>Bacillota</taxon>
        <taxon>Bacilli</taxon>
        <taxon>Lactobacillales</taxon>
        <taxon>Streptococcaceae</taxon>
        <taxon>Streptococcus</taxon>
    </lineage>
</organism>
<evidence type="ECO:0000313" key="15">
    <source>
        <dbReference type="Proteomes" id="UP000073200"/>
    </source>
</evidence>
<evidence type="ECO:0000313" key="17">
    <source>
        <dbReference type="Proteomes" id="UP000315224"/>
    </source>
</evidence>
<proteinExistence type="predicted"/>
<feature type="transmembrane region" description="Helical" evidence="6">
    <location>
        <begin position="450"/>
        <end position="467"/>
    </location>
</feature>
<evidence type="ECO:0000313" key="7">
    <source>
        <dbReference type="EMBL" id="CYU85207.1"/>
    </source>
</evidence>
<protein>
    <submittedName>
        <fullName evidence="7">C4-dicarboxylate anaerobic carrier protein</fullName>
    </submittedName>
    <submittedName>
        <fullName evidence="11">YfcC family protein</fullName>
    </submittedName>
</protein>
<evidence type="ECO:0000313" key="16">
    <source>
        <dbReference type="Proteomes" id="UP000306426"/>
    </source>
</evidence>
<dbReference type="GO" id="GO:0005886">
    <property type="term" value="C:plasma membrane"/>
    <property type="evidence" value="ECO:0007669"/>
    <property type="project" value="UniProtKB-SubCell"/>
</dbReference>
<evidence type="ECO:0000313" key="13">
    <source>
        <dbReference type="Proteomes" id="UP000069831"/>
    </source>
</evidence>
<reference evidence="11 16" key="2">
    <citation type="submission" date="2019-04" db="EMBL/GenBank/DDBJ databases">
        <title>Genome analysis of Streptococcus suis strain WUSS286.</title>
        <authorList>
            <person name="Chen H."/>
            <person name="Gao X."/>
            <person name="Wu Z."/>
        </authorList>
    </citation>
    <scope>NUCLEOTIDE SEQUENCE [LARGE SCALE GENOMIC DNA]</scope>
    <source>
        <strain evidence="11 16">WUSS286</strain>
    </source>
</reference>
<dbReference type="EMBL" id="VIEK01000008">
    <property type="protein sequence ID" value="TQE88432.1"/>
    <property type="molecule type" value="Genomic_DNA"/>
</dbReference>
<evidence type="ECO:0000313" key="9">
    <source>
        <dbReference type="EMBL" id="CYX08085.1"/>
    </source>
</evidence>
<keyword evidence="3 6" id="KW-0812">Transmembrane</keyword>
<dbReference type="EMBL" id="JABLKP010000011">
    <property type="protein sequence ID" value="NQP83709.1"/>
    <property type="molecule type" value="Genomic_DNA"/>
</dbReference>
<dbReference type="EMBL" id="FIKT01000014">
    <property type="protein sequence ID" value="CYX08085.1"/>
    <property type="molecule type" value="Genomic_DNA"/>
</dbReference>
<feature type="transmembrane region" description="Helical" evidence="6">
    <location>
        <begin position="264"/>
        <end position="282"/>
    </location>
</feature>
<comment type="subcellular location">
    <subcellularLocation>
        <location evidence="1">Cell membrane</location>
        <topology evidence="1">Multi-pass membrane protein</topology>
    </subcellularLocation>
</comment>
<dbReference type="Proteomes" id="UP000073200">
    <property type="component" value="Unassembled WGS sequence"/>
</dbReference>
<dbReference type="Proteomes" id="UP000748881">
    <property type="component" value="Unassembled WGS sequence"/>
</dbReference>
<evidence type="ECO:0000313" key="8">
    <source>
        <dbReference type="EMBL" id="CYW02791.1"/>
    </source>
</evidence>
<keyword evidence="2" id="KW-1003">Cell membrane</keyword>
<evidence type="ECO:0000256" key="3">
    <source>
        <dbReference type="ARBA" id="ARBA00022692"/>
    </source>
</evidence>
<feature type="transmembrane region" description="Helical" evidence="6">
    <location>
        <begin position="200"/>
        <end position="222"/>
    </location>
</feature>
<dbReference type="EMBL" id="FIHG01000003">
    <property type="protein sequence ID" value="CYU85207.1"/>
    <property type="molecule type" value="Genomic_DNA"/>
</dbReference>
<evidence type="ECO:0000256" key="6">
    <source>
        <dbReference type="SAM" id="Phobius"/>
    </source>
</evidence>
<dbReference type="Proteomes" id="UP000306426">
    <property type="component" value="Unassembled WGS sequence"/>
</dbReference>
<feature type="transmembrane region" description="Helical" evidence="6">
    <location>
        <begin position="479"/>
        <end position="499"/>
    </location>
</feature>
<feature type="transmembrane region" description="Helical" evidence="6">
    <location>
        <begin position="349"/>
        <end position="372"/>
    </location>
</feature>
<feature type="transmembrane region" description="Helical" evidence="6">
    <location>
        <begin position="144"/>
        <end position="169"/>
    </location>
</feature>
<dbReference type="Proteomes" id="UP000069831">
    <property type="component" value="Unassembled WGS sequence"/>
</dbReference>
<dbReference type="Proteomes" id="UP000071962">
    <property type="component" value="Unassembled WGS sequence"/>
</dbReference>
<sequence length="500" mass="53626">MSEKVKKGFKLPSSYTILMLIIAFMAVMTWIIPAGQYQVDEAGRLVAGTYEKVAQNPQGIYDVFMAPVRAMLGHGATEAAINVAFFIIMVGAFLGVVNETGALDVGIASIVKRFKGREKMLIYILMPLFALGGSTYGMGEETMAFFPLLVPVMMAVGFDSITGVAIILLGSQIGCLASTVNPFATVVASDAAGVSVADGMIWRFVFFVVILLMGVLFVANYAEKVKNDPTKSLVYKQREADMQHFNVTATQEVNAELSPAQKRVLWVFVLTFVLMICSFIPWEDLGVTIFTQFKDWLIGLPFIGQVIGSSTAALGTWYFPEGAMLFGIAGIVVGLVYGMSEERLVKSFMFGAADIFSVALICAIARGIQVIMNDGMITATILHMGEEGLQGLSSQVFIILTYLFYLPMSFLIPSSSGLAGASMGIMAPLGEFVNVPASLVITAFQAASGLLNLVAPTSGIVMGALALGRVEIGTWYKFVGKLIVGIMIASIAILVIATFF</sequence>
<dbReference type="RefSeq" id="WP_024396021.1">
    <property type="nucleotide sequence ID" value="NZ_BCCM01000043.1"/>
</dbReference>
<dbReference type="EMBL" id="SSXK01000003">
    <property type="protein sequence ID" value="TII05517.1"/>
    <property type="molecule type" value="Genomic_DNA"/>
</dbReference>
<dbReference type="InterPro" id="IPR018385">
    <property type="entry name" value="C4_dicarb_anaerob_car-like"/>
</dbReference>
<dbReference type="EMBL" id="FIIR01000022">
    <property type="protein sequence ID" value="CYW02791.1"/>
    <property type="molecule type" value="Genomic_DNA"/>
</dbReference>
<dbReference type="Proteomes" id="UP000315224">
    <property type="component" value="Unassembled WGS sequence"/>
</dbReference>
<reference evidence="10" key="4">
    <citation type="submission" date="2020-05" db="EMBL/GenBank/DDBJ databases">
        <title>Linking phenotype, genotype and ecology: antimicrobial resistance in the zoonotic pathogen Streptococcus suis.</title>
        <authorList>
            <person name="Hadjirin N.F."/>
            <person name="Miller E.L."/>
            <person name="Murray G.R."/>
            <person name="Yen P.L.K."/>
            <person name="Phuc H.D."/>
            <person name="Wileman T.M."/>
            <person name="Hernandez-Garcia J."/>
            <person name="Williamson S.M."/>
            <person name="Parkhill J."/>
            <person name="Maskell D.J."/>
            <person name="Zhou R."/>
            <person name="Fittipaldi N."/>
            <person name="Gottschalk M."/>
            <person name="Tucker A.D.W."/>
            <person name="Hoa N.T."/>
            <person name="Welch J."/>
            <person name="Weinert L.A."/>
        </authorList>
    </citation>
    <scope>NUCLEOTIDE SEQUENCE</scope>
    <source>
        <strain evidence="10">TMW_SS111</strain>
    </source>
</reference>
<evidence type="ECO:0000313" key="14">
    <source>
        <dbReference type="Proteomes" id="UP000071962"/>
    </source>
</evidence>
<dbReference type="AlphaFoldDB" id="A0A0Z8PUV4"/>
<accession>A0A0Z8PUV4</accession>
<keyword evidence="5 6" id="KW-0472">Membrane</keyword>
<evidence type="ECO:0000313" key="12">
    <source>
        <dbReference type="EMBL" id="TQE88432.1"/>
    </source>
</evidence>
<evidence type="ECO:0000256" key="4">
    <source>
        <dbReference type="ARBA" id="ARBA00022989"/>
    </source>
</evidence>
<evidence type="ECO:0000256" key="5">
    <source>
        <dbReference type="ARBA" id="ARBA00023136"/>
    </source>
</evidence>
<evidence type="ECO:0000313" key="11">
    <source>
        <dbReference type="EMBL" id="TII05517.1"/>
    </source>
</evidence>